<evidence type="ECO:0000256" key="8">
    <source>
        <dbReference type="ARBA" id="ARBA00023136"/>
    </source>
</evidence>
<keyword evidence="9 11" id="KW-0739">Sodium transport</keyword>
<keyword evidence="3 11" id="KW-0894">Sodium channel</keyword>
<evidence type="ECO:0000256" key="1">
    <source>
        <dbReference type="ARBA" id="ARBA00004141"/>
    </source>
</evidence>
<dbReference type="PANTHER" id="PTHR11690">
    <property type="entry name" value="AMILORIDE-SENSITIVE SODIUM CHANNEL-RELATED"/>
    <property type="match status" value="1"/>
</dbReference>
<dbReference type="AlphaFoldDB" id="A0A3S1BNB8"/>
<evidence type="ECO:0000256" key="9">
    <source>
        <dbReference type="ARBA" id="ARBA00023201"/>
    </source>
</evidence>
<gene>
    <name evidence="13" type="ORF">EGW08_004546</name>
</gene>
<evidence type="ECO:0000313" key="13">
    <source>
        <dbReference type="EMBL" id="RUS87705.1"/>
    </source>
</evidence>
<dbReference type="GO" id="GO:0015280">
    <property type="term" value="F:ligand-gated sodium channel activity"/>
    <property type="evidence" value="ECO:0007669"/>
    <property type="project" value="TreeGrafter"/>
</dbReference>
<evidence type="ECO:0008006" key="15">
    <source>
        <dbReference type="Google" id="ProtNLM"/>
    </source>
</evidence>
<evidence type="ECO:0000256" key="6">
    <source>
        <dbReference type="ARBA" id="ARBA00023053"/>
    </source>
</evidence>
<evidence type="ECO:0000256" key="4">
    <source>
        <dbReference type="ARBA" id="ARBA00022692"/>
    </source>
</evidence>
<feature type="non-terminal residue" evidence="13">
    <location>
        <position position="496"/>
    </location>
</feature>
<organism evidence="13 14">
    <name type="scientific">Elysia chlorotica</name>
    <name type="common">Eastern emerald elysia</name>
    <name type="synonym">Sea slug</name>
    <dbReference type="NCBI Taxonomy" id="188477"/>
    <lineage>
        <taxon>Eukaryota</taxon>
        <taxon>Metazoa</taxon>
        <taxon>Spiralia</taxon>
        <taxon>Lophotrochozoa</taxon>
        <taxon>Mollusca</taxon>
        <taxon>Gastropoda</taxon>
        <taxon>Heterobranchia</taxon>
        <taxon>Euthyneura</taxon>
        <taxon>Panpulmonata</taxon>
        <taxon>Sacoglossa</taxon>
        <taxon>Placobranchoidea</taxon>
        <taxon>Plakobranchidae</taxon>
        <taxon>Elysia</taxon>
    </lineage>
</organism>
<dbReference type="InterPro" id="IPR001873">
    <property type="entry name" value="ENaC"/>
</dbReference>
<evidence type="ECO:0000256" key="12">
    <source>
        <dbReference type="SAM" id="Phobius"/>
    </source>
</evidence>
<comment type="similarity">
    <text evidence="11">Belongs to the amiloride-sensitive sodium channel (TC 1.A.6) family.</text>
</comment>
<evidence type="ECO:0000256" key="3">
    <source>
        <dbReference type="ARBA" id="ARBA00022461"/>
    </source>
</evidence>
<keyword evidence="2 11" id="KW-0813">Transport</keyword>
<dbReference type="STRING" id="188477.A0A3S1BNB8"/>
<dbReference type="Proteomes" id="UP000271974">
    <property type="component" value="Unassembled WGS sequence"/>
</dbReference>
<keyword evidence="7 11" id="KW-0406">Ion transport</keyword>
<dbReference type="Pfam" id="PF00858">
    <property type="entry name" value="ASC"/>
    <property type="match status" value="1"/>
</dbReference>
<dbReference type="Gene3D" id="2.60.470.10">
    <property type="entry name" value="Acid-sensing ion channels like domains"/>
    <property type="match status" value="1"/>
</dbReference>
<comment type="subcellular location">
    <subcellularLocation>
        <location evidence="1">Membrane</location>
        <topology evidence="1">Multi-pass membrane protein</topology>
    </subcellularLocation>
</comment>
<keyword evidence="6" id="KW-0915">Sodium</keyword>
<protein>
    <recommendedName>
        <fullName evidence="15">Acid-sensing ion channel 1</fullName>
    </recommendedName>
</protein>
<comment type="caution">
    <text evidence="13">The sequence shown here is derived from an EMBL/GenBank/DDBJ whole genome shotgun (WGS) entry which is preliminary data.</text>
</comment>
<keyword evidence="10 11" id="KW-0407">Ion channel</keyword>
<keyword evidence="14" id="KW-1185">Reference proteome</keyword>
<proteinExistence type="inferred from homology"/>
<sequence length="496" mass="56133">MTINTPKEPVKIAWASTVPDKLSVSERNFSAEKGALDRKFKELVEATIVSKRNGQDIKGFAESTTAHGLKYAFSEESSKLRRLVWFLAFLAALVYLTYQMVNCSIEYYKYPMKAQNKLTRMKSLQLPTVTICNLNHADSSKMDDPKPITDIYRVAKGCMWSEIMNMTLEDMKNNETYRPLLEKKHRDVLEQVAWEVKDMFKFCMWNGKKIRCQEILTPFLTLNGKCFKLNGNISNPMIAESSGSNGGFFAAMKTSLEGHTISDQGAYGFKVLLHHMYDTPDIYSQGIVVSPGFSYHISFVTDTIKYLPYPFKAQGDMYCKDYPPPTEGLKTFEMSKHSLTACIFSRAYAQAQKLCGCNSKNCTLYEHLGCFEPNFNRIHHEATKTDLLGCPIPCSLRSYRPVISQAAFPSPDLSALMKIMDPNGTTLNRDTFVGLSLFFGDLINREQVHEPVYDSLSFMGVLGGNMGILLGASILTVAELMEFLLLLLWRFFNKDK</sequence>
<dbReference type="OrthoDB" id="8065060at2759"/>
<dbReference type="PANTHER" id="PTHR11690:SF300">
    <property type="entry name" value="PICKPOCKET PROTEIN 19"/>
    <property type="match status" value="1"/>
</dbReference>
<evidence type="ECO:0000256" key="5">
    <source>
        <dbReference type="ARBA" id="ARBA00022989"/>
    </source>
</evidence>
<dbReference type="EMBL" id="RQTK01000103">
    <property type="protein sequence ID" value="RUS87705.1"/>
    <property type="molecule type" value="Genomic_DNA"/>
</dbReference>
<evidence type="ECO:0000313" key="14">
    <source>
        <dbReference type="Proteomes" id="UP000271974"/>
    </source>
</evidence>
<keyword evidence="5 12" id="KW-1133">Transmembrane helix</keyword>
<reference evidence="13 14" key="1">
    <citation type="submission" date="2019-01" db="EMBL/GenBank/DDBJ databases">
        <title>A draft genome assembly of the solar-powered sea slug Elysia chlorotica.</title>
        <authorList>
            <person name="Cai H."/>
            <person name="Li Q."/>
            <person name="Fang X."/>
            <person name="Li J."/>
            <person name="Curtis N.E."/>
            <person name="Altenburger A."/>
            <person name="Shibata T."/>
            <person name="Feng M."/>
            <person name="Maeda T."/>
            <person name="Schwartz J.A."/>
            <person name="Shigenobu S."/>
            <person name="Lundholm N."/>
            <person name="Nishiyama T."/>
            <person name="Yang H."/>
            <person name="Hasebe M."/>
            <person name="Li S."/>
            <person name="Pierce S.K."/>
            <person name="Wang J."/>
        </authorList>
    </citation>
    <scope>NUCLEOTIDE SEQUENCE [LARGE SCALE GENOMIC DNA]</scope>
    <source>
        <strain evidence="13">EC2010</strain>
        <tissue evidence="13">Whole organism of an adult</tissue>
    </source>
</reference>
<evidence type="ECO:0000256" key="11">
    <source>
        <dbReference type="RuleBase" id="RU000679"/>
    </source>
</evidence>
<evidence type="ECO:0000256" key="10">
    <source>
        <dbReference type="ARBA" id="ARBA00023303"/>
    </source>
</evidence>
<evidence type="ECO:0000256" key="2">
    <source>
        <dbReference type="ARBA" id="ARBA00022448"/>
    </source>
</evidence>
<dbReference type="GO" id="GO:0005886">
    <property type="term" value="C:plasma membrane"/>
    <property type="evidence" value="ECO:0007669"/>
    <property type="project" value="TreeGrafter"/>
</dbReference>
<keyword evidence="8 12" id="KW-0472">Membrane</keyword>
<feature type="transmembrane region" description="Helical" evidence="12">
    <location>
        <begin position="466"/>
        <end position="489"/>
    </location>
</feature>
<feature type="transmembrane region" description="Helical" evidence="12">
    <location>
        <begin position="83"/>
        <end position="101"/>
    </location>
</feature>
<name>A0A3S1BNB8_ELYCH</name>
<evidence type="ECO:0000256" key="7">
    <source>
        <dbReference type="ARBA" id="ARBA00023065"/>
    </source>
</evidence>
<dbReference type="PRINTS" id="PR01078">
    <property type="entry name" value="AMINACHANNEL"/>
</dbReference>
<accession>A0A3S1BNB8</accession>
<keyword evidence="4 11" id="KW-0812">Transmembrane</keyword>